<keyword evidence="7" id="KW-0067">ATP-binding</keyword>
<evidence type="ECO:0000256" key="13">
    <source>
        <dbReference type="ARBA" id="ARBA00023136"/>
    </source>
</evidence>
<dbReference type="CDD" id="cd03249">
    <property type="entry name" value="ABC_MTABC3_MDL1_MDL2"/>
    <property type="match status" value="1"/>
</dbReference>
<feature type="domain" description="ABC transmembrane type-1" evidence="19">
    <location>
        <begin position="153"/>
        <end position="450"/>
    </location>
</feature>
<dbReference type="SUPFAM" id="SSF90123">
    <property type="entry name" value="ABC transporter transmembrane region"/>
    <property type="match status" value="1"/>
</dbReference>
<accession>A0A9W8ANH8</accession>
<evidence type="ECO:0000256" key="4">
    <source>
        <dbReference type="ARBA" id="ARBA00022692"/>
    </source>
</evidence>
<dbReference type="SUPFAM" id="SSF52540">
    <property type="entry name" value="P-loop containing nucleoside triphosphate hydrolases"/>
    <property type="match status" value="1"/>
</dbReference>
<comment type="subcellular location">
    <subcellularLocation>
        <location evidence="1">Mitochondrion inner membrane</location>
        <topology evidence="1">Multi-pass membrane protein</topology>
    </subcellularLocation>
</comment>
<reference evidence="20" key="1">
    <citation type="submission" date="2022-07" db="EMBL/GenBank/DDBJ databases">
        <title>Phylogenomic reconstructions and comparative analyses of Kickxellomycotina fungi.</title>
        <authorList>
            <person name="Reynolds N.K."/>
            <person name="Stajich J.E."/>
            <person name="Barry K."/>
            <person name="Grigoriev I.V."/>
            <person name="Crous P."/>
            <person name="Smith M.E."/>
        </authorList>
    </citation>
    <scope>NUCLEOTIDE SEQUENCE</scope>
    <source>
        <strain evidence="20">RSA 1196</strain>
    </source>
</reference>
<evidence type="ECO:0000256" key="3">
    <source>
        <dbReference type="ARBA" id="ARBA00022538"/>
    </source>
</evidence>
<evidence type="ECO:0000256" key="15">
    <source>
        <dbReference type="ARBA" id="ARBA00041416"/>
    </source>
</evidence>
<evidence type="ECO:0000256" key="14">
    <source>
        <dbReference type="ARBA" id="ARBA00040439"/>
    </source>
</evidence>
<evidence type="ECO:0000256" key="17">
    <source>
        <dbReference type="SAM" id="Phobius"/>
    </source>
</evidence>
<feature type="transmembrane region" description="Helical" evidence="17">
    <location>
        <begin position="300"/>
        <end position="325"/>
    </location>
</feature>
<feature type="transmembrane region" description="Helical" evidence="17">
    <location>
        <begin position="394"/>
        <end position="414"/>
    </location>
</feature>
<feature type="domain" description="ABC transporter" evidence="18">
    <location>
        <begin position="483"/>
        <end position="721"/>
    </location>
</feature>
<evidence type="ECO:0000256" key="1">
    <source>
        <dbReference type="ARBA" id="ARBA00004448"/>
    </source>
</evidence>
<dbReference type="Pfam" id="PF00664">
    <property type="entry name" value="ABC_membrane"/>
    <property type="match status" value="1"/>
</dbReference>
<evidence type="ECO:0000256" key="10">
    <source>
        <dbReference type="ARBA" id="ARBA00022989"/>
    </source>
</evidence>
<dbReference type="GO" id="GO:0005524">
    <property type="term" value="F:ATP binding"/>
    <property type="evidence" value="ECO:0007669"/>
    <property type="project" value="UniProtKB-KW"/>
</dbReference>
<dbReference type="InterPro" id="IPR011527">
    <property type="entry name" value="ABC1_TM_dom"/>
</dbReference>
<keyword evidence="4 17" id="KW-0812">Transmembrane</keyword>
<evidence type="ECO:0000256" key="11">
    <source>
        <dbReference type="ARBA" id="ARBA00023065"/>
    </source>
</evidence>
<proteinExistence type="predicted"/>
<evidence type="ECO:0000256" key="8">
    <source>
        <dbReference type="ARBA" id="ARBA00022946"/>
    </source>
</evidence>
<dbReference type="InterPro" id="IPR027417">
    <property type="entry name" value="P-loop_NTPase"/>
</dbReference>
<dbReference type="GO" id="GO:0016887">
    <property type="term" value="F:ATP hydrolysis activity"/>
    <property type="evidence" value="ECO:0007669"/>
    <property type="project" value="InterPro"/>
</dbReference>
<dbReference type="InterPro" id="IPR036640">
    <property type="entry name" value="ABC1_TM_sf"/>
</dbReference>
<feature type="transmembrane region" description="Helical" evidence="17">
    <location>
        <begin position="149"/>
        <end position="168"/>
    </location>
</feature>
<name>A0A9W8ANH8_9FUNG</name>
<sequence>MRALFGSGLSLTRSLSRLAPTYHALPCRSNGCSGSPFRTLGTWHSGQYRGSYSHRRAWNASSFWYRVWVIGGCVVLPLGWHSSQRSCLSCDTGGDFQGSVNAAHYGRLHILERESRKTTLATTPTTALSDQPPPKTVWVTVWQLVRQEGWLLAAVVVTAVGSALVNLWTPVVMGRLIQAISHGIRHSTGAGAIAEVSPLILRALHRSALKLLALFAAQGVLTAAHIFMVSVLGERVSWRLHQQLFTGFLKQDVAFFDLHRSGELVDRLTSDVADFKHTFKQLITQGLKAITMTVGSIGHLFYISVPLTLTLASTMPLLYVGLLNYGHFLRHIRKLGRNWEGVASGISMEALSNIRTVRSFAAESIEEALYLDACQRTGTLNVLFGTHMGIFRGLTNFSIGSMVLLVLYYGGYLVTRGDLQAGSLMAYMISVQNAQRSLDTLGGMLGQSIRAMASLARVQEYILVQPCIPIEGGIRPWDLEGDIRFQKVHFTYPSRPDQVVLDNFSLHIPAGKVIALCGGSGSGKSTLAALLERFYDPDVGTIYVDGHPLQQLDPGWFRTQVGYINQEPTLFATSILENIRYGCPDATIEQVYNAAKEANAHEFIESFPQRYDTVLGERGITLSGGQKQWIAIAHVILKRPRILILDEATSALDSQSEQLVQEALDKLMHGRTVLVIAHRLSTIRNADEIVVLGKVPGHILERGTHAALMKQRGHYYDLYTQSQRDL</sequence>
<dbReference type="PROSITE" id="PS50929">
    <property type="entry name" value="ABC_TM1F"/>
    <property type="match status" value="1"/>
</dbReference>
<keyword evidence="6" id="KW-0999">Mitochondrion inner membrane</keyword>
<dbReference type="AlphaFoldDB" id="A0A9W8ANH8"/>
<evidence type="ECO:0000256" key="6">
    <source>
        <dbReference type="ARBA" id="ARBA00022792"/>
    </source>
</evidence>
<organism evidence="20 21">
    <name type="scientific">Dispira parvispora</name>
    <dbReference type="NCBI Taxonomy" id="1520584"/>
    <lineage>
        <taxon>Eukaryota</taxon>
        <taxon>Fungi</taxon>
        <taxon>Fungi incertae sedis</taxon>
        <taxon>Zoopagomycota</taxon>
        <taxon>Kickxellomycotina</taxon>
        <taxon>Dimargaritomycetes</taxon>
        <taxon>Dimargaritales</taxon>
        <taxon>Dimargaritaceae</taxon>
        <taxon>Dispira</taxon>
    </lineage>
</organism>
<dbReference type="Pfam" id="PF00005">
    <property type="entry name" value="ABC_tran"/>
    <property type="match status" value="1"/>
</dbReference>
<gene>
    <name evidence="20" type="ORF">IWQ62_003561</name>
</gene>
<keyword evidence="11" id="KW-0406">Ion transport</keyword>
<dbReference type="PANTHER" id="PTHR43394:SF17">
    <property type="entry name" value="MITOCHONDRIAL POTASSIUM CHANNEL ATP-BINDING SUBUNIT"/>
    <property type="match status" value="1"/>
</dbReference>
<dbReference type="InterPro" id="IPR003593">
    <property type="entry name" value="AAA+_ATPase"/>
</dbReference>
<feature type="transmembrane region" description="Helical" evidence="17">
    <location>
        <begin position="211"/>
        <end position="232"/>
    </location>
</feature>
<dbReference type="GO" id="GO:0006813">
    <property type="term" value="P:potassium ion transport"/>
    <property type="evidence" value="ECO:0007669"/>
    <property type="project" value="UniProtKB-KW"/>
</dbReference>
<dbReference type="Gene3D" id="1.20.1560.10">
    <property type="entry name" value="ABC transporter type 1, transmembrane domain"/>
    <property type="match status" value="1"/>
</dbReference>
<dbReference type="CDD" id="cd18574">
    <property type="entry name" value="ABC_6TM_ABCB8_like"/>
    <property type="match status" value="1"/>
</dbReference>
<keyword evidence="13 17" id="KW-0472">Membrane</keyword>
<dbReference type="EMBL" id="JANBPY010000977">
    <property type="protein sequence ID" value="KAJ1962344.1"/>
    <property type="molecule type" value="Genomic_DNA"/>
</dbReference>
<keyword evidence="8" id="KW-0809">Transit peptide</keyword>
<keyword evidence="5" id="KW-0547">Nucleotide-binding</keyword>
<keyword evidence="2" id="KW-0813">Transport</keyword>
<protein>
    <recommendedName>
        <fullName evidence="14">Mitochondrial potassium channel ATP-binding subunit</fullName>
    </recommendedName>
    <alternativeName>
        <fullName evidence="16">ATP-binding cassette sub-family B member 8, mitochondrial</fullName>
    </alternativeName>
    <alternativeName>
        <fullName evidence="15">Mitochondrial sulfonylurea-receptor</fullName>
    </alternativeName>
</protein>
<dbReference type="FunFam" id="3.40.50.300:FF:000403">
    <property type="entry name" value="ATP-binding cassette sub-family B member 8, mitochondrial"/>
    <property type="match status" value="1"/>
</dbReference>
<dbReference type="InterPro" id="IPR003439">
    <property type="entry name" value="ABC_transporter-like_ATP-bd"/>
</dbReference>
<keyword evidence="10 17" id="KW-1133">Transmembrane helix</keyword>
<dbReference type="GO" id="GO:0090374">
    <property type="term" value="P:oligopeptide export from mitochondrion"/>
    <property type="evidence" value="ECO:0007669"/>
    <property type="project" value="TreeGrafter"/>
</dbReference>
<evidence type="ECO:0000256" key="2">
    <source>
        <dbReference type="ARBA" id="ARBA00022448"/>
    </source>
</evidence>
<dbReference type="PANTHER" id="PTHR43394">
    <property type="entry name" value="ATP-DEPENDENT PERMEASE MDL1, MITOCHONDRIAL"/>
    <property type="match status" value="1"/>
</dbReference>
<dbReference type="SMART" id="SM00382">
    <property type="entry name" value="AAA"/>
    <property type="match status" value="1"/>
</dbReference>
<evidence type="ECO:0000256" key="5">
    <source>
        <dbReference type="ARBA" id="ARBA00022741"/>
    </source>
</evidence>
<keyword evidence="9" id="KW-0630">Potassium</keyword>
<evidence type="ECO:0000256" key="12">
    <source>
        <dbReference type="ARBA" id="ARBA00023128"/>
    </source>
</evidence>
<evidence type="ECO:0000256" key="16">
    <source>
        <dbReference type="ARBA" id="ARBA00042968"/>
    </source>
</evidence>
<dbReference type="GO" id="GO:0005743">
    <property type="term" value="C:mitochondrial inner membrane"/>
    <property type="evidence" value="ECO:0007669"/>
    <property type="project" value="UniProtKB-SubCell"/>
</dbReference>
<dbReference type="Gene3D" id="3.40.50.300">
    <property type="entry name" value="P-loop containing nucleotide triphosphate hydrolases"/>
    <property type="match status" value="1"/>
</dbReference>
<comment type="caution">
    <text evidence="20">The sequence shown here is derived from an EMBL/GenBank/DDBJ whole genome shotgun (WGS) entry which is preliminary data.</text>
</comment>
<evidence type="ECO:0000259" key="19">
    <source>
        <dbReference type="PROSITE" id="PS50929"/>
    </source>
</evidence>
<evidence type="ECO:0000259" key="18">
    <source>
        <dbReference type="PROSITE" id="PS50893"/>
    </source>
</evidence>
<evidence type="ECO:0000256" key="9">
    <source>
        <dbReference type="ARBA" id="ARBA00022958"/>
    </source>
</evidence>
<dbReference type="PROSITE" id="PS50893">
    <property type="entry name" value="ABC_TRANSPORTER_2"/>
    <property type="match status" value="1"/>
</dbReference>
<evidence type="ECO:0000313" key="20">
    <source>
        <dbReference type="EMBL" id="KAJ1962344.1"/>
    </source>
</evidence>
<dbReference type="InterPro" id="IPR039421">
    <property type="entry name" value="Type_1_exporter"/>
</dbReference>
<dbReference type="GO" id="GO:0015421">
    <property type="term" value="F:ABC-type oligopeptide transporter activity"/>
    <property type="evidence" value="ECO:0007669"/>
    <property type="project" value="TreeGrafter"/>
</dbReference>
<keyword evidence="12" id="KW-0496">Mitochondrion</keyword>
<evidence type="ECO:0000313" key="21">
    <source>
        <dbReference type="Proteomes" id="UP001150925"/>
    </source>
</evidence>
<keyword evidence="3" id="KW-0633">Potassium transport</keyword>
<dbReference type="OrthoDB" id="6500128at2759"/>
<dbReference type="Proteomes" id="UP001150925">
    <property type="component" value="Unassembled WGS sequence"/>
</dbReference>
<keyword evidence="21" id="KW-1185">Reference proteome</keyword>
<evidence type="ECO:0000256" key="7">
    <source>
        <dbReference type="ARBA" id="ARBA00022840"/>
    </source>
</evidence>